<dbReference type="PROSITE" id="PS01122">
    <property type="entry name" value="CASPASE_CYS"/>
    <property type="match status" value="1"/>
</dbReference>
<dbReference type="InterPro" id="IPR011600">
    <property type="entry name" value="Pept_C14_caspase"/>
</dbReference>
<evidence type="ECO:0000313" key="5">
    <source>
        <dbReference type="EMBL" id="KAL1376169.1"/>
    </source>
</evidence>
<dbReference type="PROSITE" id="PS50208">
    <property type="entry name" value="CASPASE_P20"/>
    <property type="match status" value="1"/>
</dbReference>
<evidence type="ECO:0000256" key="1">
    <source>
        <dbReference type="ARBA" id="ARBA00010134"/>
    </source>
</evidence>
<gene>
    <name evidence="5" type="ORF">pipiens_017049</name>
</gene>
<dbReference type="PANTHER" id="PTHR10454:SF210">
    <property type="entry name" value="CASPASE-2"/>
    <property type="match status" value="1"/>
</dbReference>
<dbReference type="AlphaFoldDB" id="A0ABD1CIE2"/>
<dbReference type="Pfam" id="PF00656">
    <property type="entry name" value="Peptidase_C14"/>
    <property type="match status" value="1"/>
</dbReference>
<dbReference type="InterPro" id="IPR029030">
    <property type="entry name" value="Caspase-like_dom_sf"/>
</dbReference>
<protein>
    <submittedName>
        <fullName evidence="5">Uncharacterized protein</fullName>
    </submittedName>
</protein>
<organism evidence="5 6">
    <name type="scientific">Culex pipiens pipiens</name>
    <name type="common">Northern house mosquito</name>
    <dbReference type="NCBI Taxonomy" id="38569"/>
    <lineage>
        <taxon>Eukaryota</taxon>
        <taxon>Metazoa</taxon>
        <taxon>Ecdysozoa</taxon>
        <taxon>Arthropoda</taxon>
        <taxon>Hexapoda</taxon>
        <taxon>Insecta</taxon>
        <taxon>Pterygota</taxon>
        <taxon>Neoptera</taxon>
        <taxon>Endopterygota</taxon>
        <taxon>Diptera</taxon>
        <taxon>Nematocera</taxon>
        <taxon>Culicoidea</taxon>
        <taxon>Culicidae</taxon>
        <taxon>Culicinae</taxon>
        <taxon>Culicini</taxon>
        <taxon>Culex</taxon>
        <taxon>Culex</taxon>
    </lineage>
</organism>
<dbReference type="InterPro" id="IPR015917">
    <property type="entry name" value="Pept_C14A"/>
</dbReference>
<dbReference type="InterPro" id="IPR002398">
    <property type="entry name" value="Pept_C14"/>
</dbReference>
<proteinExistence type="inferred from homology"/>
<comment type="similarity">
    <text evidence="1 2">Belongs to the peptidase C14A family.</text>
</comment>
<feature type="domain" description="Caspase family p10" evidence="3">
    <location>
        <begin position="215"/>
        <end position="307"/>
    </location>
</feature>
<dbReference type="SUPFAM" id="SSF52129">
    <property type="entry name" value="Caspase-like"/>
    <property type="match status" value="1"/>
</dbReference>
<evidence type="ECO:0000259" key="3">
    <source>
        <dbReference type="PROSITE" id="PS50207"/>
    </source>
</evidence>
<evidence type="ECO:0000256" key="2">
    <source>
        <dbReference type="RuleBase" id="RU003971"/>
    </source>
</evidence>
<feature type="domain" description="Caspase family p20" evidence="4">
    <location>
        <begin position="41"/>
        <end position="168"/>
    </location>
</feature>
<dbReference type="EMBL" id="JBEHCU010011873">
    <property type="protein sequence ID" value="KAL1376169.1"/>
    <property type="molecule type" value="Genomic_DNA"/>
</dbReference>
<keyword evidence="6" id="KW-1185">Reference proteome</keyword>
<dbReference type="Gene3D" id="3.40.50.1460">
    <property type="match status" value="1"/>
</dbReference>
<reference evidence="5 6" key="1">
    <citation type="submission" date="2024-05" db="EMBL/GenBank/DDBJ databases">
        <title>Culex pipiens pipiens assembly and annotation.</title>
        <authorList>
            <person name="Alout H."/>
            <person name="Durand T."/>
        </authorList>
    </citation>
    <scope>NUCLEOTIDE SEQUENCE [LARGE SCALE GENOMIC DNA]</scope>
    <source>
        <strain evidence="5">HA-2024</strain>
        <tissue evidence="5">Whole body</tissue>
    </source>
</reference>
<accession>A0ABD1CIE2</accession>
<name>A0ABD1CIE2_CULPP</name>
<evidence type="ECO:0000259" key="4">
    <source>
        <dbReference type="PROSITE" id="PS50208"/>
    </source>
</evidence>
<comment type="caution">
    <text evidence="5">The sequence shown here is derived from an EMBL/GenBank/DDBJ whole genome shotgun (WGS) entry which is preliminary data.</text>
</comment>
<dbReference type="InterPro" id="IPR001309">
    <property type="entry name" value="Pept_C14_p20"/>
</dbReference>
<sequence>MRSVTLTKSQLIDAAPATMISSIYTPVEPQSSGSYSMESRLRGKVLIFNQREFSNGYSTRIGTDKDVERLLKVLPRLGYAREHIEVFENLKASGIEKVALKMQKDAQLHLCDSLLVFFLTHGEKNDKLVAKDETFHLYEFMEKFKPAVMPAMAGKPKLFFVQACRGHKMKRGKQLQNWVSETASYVADGVASVFLSAPYAAAVYAAESFSEEESPPGSIPEFSDFLIAMSAQHGHLSFRNEQGSWFIQELCNAIESINPNDDSILDILTATNCAVSKRTRNVDGRPDNRKQISNFYSTLTKKLYFKPFLN</sequence>
<dbReference type="PROSITE" id="PS50207">
    <property type="entry name" value="CASPASE_P10"/>
    <property type="match status" value="1"/>
</dbReference>
<dbReference type="InterPro" id="IPR033139">
    <property type="entry name" value="Caspase_cys_AS"/>
</dbReference>
<dbReference type="SMART" id="SM00115">
    <property type="entry name" value="CASc"/>
    <property type="match status" value="1"/>
</dbReference>
<evidence type="ECO:0000313" key="6">
    <source>
        <dbReference type="Proteomes" id="UP001562425"/>
    </source>
</evidence>
<dbReference type="InterPro" id="IPR002138">
    <property type="entry name" value="Pept_C14_p10"/>
</dbReference>
<dbReference type="PANTHER" id="PTHR10454">
    <property type="entry name" value="CASPASE"/>
    <property type="match status" value="1"/>
</dbReference>
<dbReference type="PRINTS" id="PR00376">
    <property type="entry name" value="IL1BCENZYME"/>
</dbReference>
<dbReference type="Proteomes" id="UP001562425">
    <property type="component" value="Unassembled WGS sequence"/>
</dbReference>